<dbReference type="InterPro" id="IPR036526">
    <property type="entry name" value="C-N_Hydrolase_sf"/>
</dbReference>
<reference evidence="4 5" key="1">
    <citation type="submission" date="2017-07" db="EMBL/GenBank/DDBJ databases">
        <title>Fictibacillus sp. nov. GDSW-R2A3 Genome sequencing and assembly.</title>
        <authorList>
            <person name="Mayilraj S."/>
        </authorList>
    </citation>
    <scope>NUCLEOTIDE SEQUENCE [LARGE SCALE GENOMIC DNA]</scope>
    <source>
        <strain evidence="4 5">GDSW-R2A3</strain>
    </source>
</reference>
<dbReference type="Pfam" id="PF00583">
    <property type="entry name" value="Acetyltransf_1"/>
    <property type="match status" value="1"/>
</dbReference>
<dbReference type="CDD" id="cd07574">
    <property type="entry name" value="nitrilase_Rim1_like"/>
    <property type="match status" value="1"/>
</dbReference>
<organism evidence="4 5">
    <name type="scientific">Fictibacillus aquaticus</name>
    <dbReference type="NCBI Taxonomy" id="2021314"/>
    <lineage>
        <taxon>Bacteria</taxon>
        <taxon>Bacillati</taxon>
        <taxon>Bacillota</taxon>
        <taxon>Bacilli</taxon>
        <taxon>Bacillales</taxon>
        <taxon>Fictibacillaceae</taxon>
        <taxon>Fictibacillus</taxon>
    </lineage>
</organism>
<dbReference type="PANTHER" id="PTHR23088:SF50">
    <property type="entry name" value="HYDROLASE YHCX"/>
    <property type="match status" value="1"/>
</dbReference>
<dbReference type="SUPFAM" id="SSF56317">
    <property type="entry name" value="Carbon-nitrogen hydrolase"/>
    <property type="match status" value="1"/>
</dbReference>
<name>A0A235F7H7_9BACL</name>
<dbReference type="CDD" id="cd04301">
    <property type="entry name" value="NAT_SF"/>
    <property type="match status" value="1"/>
</dbReference>
<feature type="domain" description="N-acetyltransferase" evidence="3">
    <location>
        <begin position="13"/>
        <end position="212"/>
    </location>
</feature>
<evidence type="ECO:0000256" key="1">
    <source>
        <dbReference type="ARBA" id="ARBA00010613"/>
    </source>
</evidence>
<dbReference type="InterPro" id="IPR016181">
    <property type="entry name" value="Acyl_CoA_acyltransferase"/>
</dbReference>
<dbReference type="PROSITE" id="PS51186">
    <property type="entry name" value="GNAT"/>
    <property type="match status" value="1"/>
</dbReference>
<dbReference type="EMBL" id="NOII01000010">
    <property type="protein sequence ID" value="OYD56927.1"/>
    <property type="molecule type" value="Genomic_DNA"/>
</dbReference>
<accession>A0A235F7H7</accession>
<evidence type="ECO:0000313" key="5">
    <source>
        <dbReference type="Proteomes" id="UP000215059"/>
    </source>
</evidence>
<dbReference type="InterPro" id="IPR003010">
    <property type="entry name" value="C-N_Hydrolase"/>
</dbReference>
<evidence type="ECO:0000259" key="2">
    <source>
        <dbReference type="PROSITE" id="PS50263"/>
    </source>
</evidence>
<dbReference type="InterPro" id="IPR000182">
    <property type="entry name" value="GNAT_dom"/>
</dbReference>
<evidence type="ECO:0000313" key="4">
    <source>
        <dbReference type="EMBL" id="OYD56927.1"/>
    </source>
</evidence>
<dbReference type="InterPro" id="IPR001110">
    <property type="entry name" value="UPF0012_CS"/>
</dbReference>
<gene>
    <name evidence="4" type="ORF">CGZ90_15355</name>
</gene>
<keyword evidence="4" id="KW-0378">Hydrolase</keyword>
<feature type="domain" description="CN hydrolase" evidence="2">
    <location>
        <begin position="229"/>
        <end position="484"/>
    </location>
</feature>
<protein>
    <submittedName>
        <fullName evidence="4">Carbon-nitrogen hydrolase</fullName>
    </submittedName>
</protein>
<dbReference type="Gene3D" id="3.40.630.30">
    <property type="match status" value="1"/>
</dbReference>
<dbReference type="Gene3D" id="3.60.110.10">
    <property type="entry name" value="Carbon-nitrogen hydrolase"/>
    <property type="match status" value="1"/>
</dbReference>
<dbReference type="RefSeq" id="WP_094253416.1">
    <property type="nucleotide sequence ID" value="NZ_JBHLXL010000001.1"/>
</dbReference>
<comment type="caution">
    <text evidence="4">The sequence shown here is derived from an EMBL/GenBank/DDBJ whole genome shotgun (WGS) entry which is preliminary data.</text>
</comment>
<dbReference type="GO" id="GO:0016787">
    <property type="term" value="F:hydrolase activity"/>
    <property type="evidence" value="ECO:0007669"/>
    <property type="project" value="UniProtKB-KW"/>
</dbReference>
<dbReference type="PROSITE" id="PS50263">
    <property type="entry name" value="CN_HYDROLASE"/>
    <property type="match status" value="1"/>
</dbReference>
<dbReference type="Pfam" id="PF00795">
    <property type="entry name" value="CN_hydrolase"/>
    <property type="match status" value="1"/>
</dbReference>
<dbReference type="Proteomes" id="UP000215059">
    <property type="component" value="Unassembled WGS sequence"/>
</dbReference>
<dbReference type="AlphaFoldDB" id="A0A235F7H7"/>
<dbReference type="PROSITE" id="PS01227">
    <property type="entry name" value="UPF0012"/>
    <property type="match status" value="1"/>
</dbReference>
<evidence type="ECO:0000259" key="3">
    <source>
        <dbReference type="PROSITE" id="PS51186"/>
    </source>
</evidence>
<proteinExistence type="inferred from homology"/>
<dbReference type="GO" id="GO:0016747">
    <property type="term" value="F:acyltransferase activity, transferring groups other than amino-acyl groups"/>
    <property type="evidence" value="ECO:0007669"/>
    <property type="project" value="InterPro"/>
</dbReference>
<keyword evidence="5" id="KW-1185">Reference proteome</keyword>
<dbReference type="PANTHER" id="PTHR23088">
    <property type="entry name" value="NITRILASE-RELATED"/>
    <property type="match status" value="1"/>
</dbReference>
<dbReference type="SUPFAM" id="SSF55729">
    <property type="entry name" value="Acyl-CoA N-acyltransferases (Nat)"/>
    <property type="match status" value="1"/>
</dbReference>
<comment type="similarity">
    <text evidence="1">Belongs to the carbon-nitrogen hydrolase superfamily. NIT1/NIT2 family.</text>
</comment>
<dbReference type="OrthoDB" id="9811121at2"/>
<sequence>MSDLDVSKFEKKMELRNIQFEDIDEILAMQKLCFPNSMEPWKREQLESHLRIFPEGQFCVTYEGKIIGSCSSLIVNFDEYDDKHTWDEITDKGYITNHDPEGFNLYGIEVMVHPDYRRMKIGKRLYEARKELAEQLNLKSIILGGRIPNYHKHSDEMSPREYVKEVIQHNIYDPVLTFQLMNGFTVMRINKRYLPDDKQSDAYATLMEWNNVDYIPNNTKRHFKTSEPVRITAIQYMMKTISSFEEFATQVEYYTDVAADQGSDFAVFPELLTTQLLSFVEEKSPSQAIRKLTEFTEQYIELFTKLAVRYDVNIIGGSHFIEEEGNIYNVAYLFRRDGTIEKQDKLHITPNERKWWGISPGDKVRVFDTDCGKIAILICYDIEFPELPRIAADMGAKIIFTPFCTEDRQGYIRVRYCSQARAIENEVYTVIAGTVGNLSQVENMDIQYAQSGIFTPSDFAFPRDGIVGECHPNIETVVVGDVDLEILRRQRKTGSVTPLRDRRLDLYRVVQKDKSQAGRD</sequence>